<dbReference type="GeneID" id="40321912"/>
<protein>
    <submittedName>
        <fullName evidence="2">Uncharacterized protein</fullName>
    </submittedName>
</protein>
<evidence type="ECO:0000313" key="2">
    <source>
        <dbReference type="EMBL" id="RNF02969.1"/>
    </source>
</evidence>
<dbReference type="AlphaFoldDB" id="A0A3R7MBT1"/>
<feature type="compositionally biased region" description="Low complexity" evidence="1">
    <location>
        <begin position="49"/>
        <end position="60"/>
    </location>
</feature>
<sequence>MSAQGVRVVRSQGVCGCPLSIAQRCRCTCRERGGTTAVRRTGRNIPGAPSSLSSHCLLPPQLAPRHRPPGLPPPAGKSAARPVATSGPFSLPANPLPPQRLLHRVFATHKRSCRQARRRVAQEAEAPLPLLFAAPNHTHSTPAVAARVALHRERASGLDRGGSAVRLGFVRLAQVQAAPPKLRPLTAASISFSRPSAHFLRPPPAVRRRRNFLPPPGHENSAGA</sequence>
<reference evidence="2 3" key="1">
    <citation type="journal article" date="2018" name="BMC Genomics">
        <title>Genomic comparison of Trypanosoma conorhini and Trypanosoma rangeli to Trypanosoma cruzi strains of high and low virulence.</title>
        <authorList>
            <person name="Bradwell K.R."/>
            <person name="Koparde V.N."/>
            <person name="Matveyev A.V."/>
            <person name="Serrano M.G."/>
            <person name="Alves J.M."/>
            <person name="Parikh H."/>
            <person name="Huang B."/>
            <person name="Lee V."/>
            <person name="Espinosa-Alvarez O."/>
            <person name="Ortiz P.A."/>
            <person name="Costa-Martins A.G."/>
            <person name="Teixeira M.M."/>
            <person name="Buck G.A."/>
        </authorList>
    </citation>
    <scope>NUCLEOTIDE SEQUENCE [LARGE SCALE GENOMIC DNA]</scope>
    <source>
        <strain evidence="2 3">025E</strain>
    </source>
</reference>
<feature type="region of interest" description="Disordered" evidence="1">
    <location>
        <begin position="198"/>
        <end position="224"/>
    </location>
</feature>
<organism evidence="2 3">
    <name type="scientific">Trypanosoma conorhini</name>
    <dbReference type="NCBI Taxonomy" id="83891"/>
    <lineage>
        <taxon>Eukaryota</taxon>
        <taxon>Discoba</taxon>
        <taxon>Euglenozoa</taxon>
        <taxon>Kinetoplastea</taxon>
        <taxon>Metakinetoplastina</taxon>
        <taxon>Trypanosomatida</taxon>
        <taxon>Trypanosomatidae</taxon>
        <taxon>Trypanosoma</taxon>
    </lineage>
</organism>
<dbReference type="Proteomes" id="UP000284403">
    <property type="component" value="Unassembled WGS sequence"/>
</dbReference>
<name>A0A3R7MBT1_9TRYP</name>
<accession>A0A3R7MBT1</accession>
<dbReference type="RefSeq" id="XP_029224753.1">
    <property type="nucleotide sequence ID" value="XM_029375155.1"/>
</dbReference>
<dbReference type="EMBL" id="MKKU01000746">
    <property type="protein sequence ID" value="RNF02969.1"/>
    <property type="molecule type" value="Genomic_DNA"/>
</dbReference>
<evidence type="ECO:0000256" key="1">
    <source>
        <dbReference type="SAM" id="MobiDB-lite"/>
    </source>
</evidence>
<proteinExistence type="predicted"/>
<keyword evidence="3" id="KW-1185">Reference proteome</keyword>
<evidence type="ECO:0000313" key="3">
    <source>
        <dbReference type="Proteomes" id="UP000284403"/>
    </source>
</evidence>
<comment type="caution">
    <text evidence="2">The sequence shown here is derived from an EMBL/GenBank/DDBJ whole genome shotgun (WGS) entry which is preliminary data.</text>
</comment>
<feature type="region of interest" description="Disordered" evidence="1">
    <location>
        <begin position="40"/>
        <end position="94"/>
    </location>
</feature>
<gene>
    <name evidence="2" type="ORF">Tco025E_08301</name>
</gene>